<comment type="caution">
    <text evidence="2">The sequence shown here is derived from an EMBL/GenBank/DDBJ whole genome shotgun (WGS) entry which is preliminary data.</text>
</comment>
<dbReference type="PATRIC" id="fig|1619020.3.peg.149"/>
<feature type="region of interest" description="Disordered" evidence="1">
    <location>
        <begin position="175"/>
        <end position="206"/>
    </location>
</feature>
<name>A0A0G0ZKB6_9BACT</name>
<proteinExistence type="predicted"/>
<organism evidence="2 3">
    <name type="scientific">Candidatus Yanofskybacteria bacterium GW2011_GWA1_41_6</name>
    <dbReference type="NCBI Taxonomy" id="1619020"/>
    <lineage>
        <taxon>Bacteria</taxon>
        <taxon>Candidatus Yanofskyibacteriota</taxon>
    </lineage>
</organism>
<feature type="compositionally biased region" description="Low complexity" evidence="1">
    <location>
        <begin position="185"/>
        <end position="205"/>
    </location>
</feature>
<evidence type="ECO:0000256" key="1">
    <source>
        <dbReference type="SAM" id="MobiDB-lite"/>
    </source>
</evidence>
<dbReference type="EMBL" id="LCBQ01000016">
    <property type="protein sequence ID" value="KKS13423.1"/>
    <property type="molecule type" value="Genomic_DNA"/>
</dbReference>
<dbReference type="Proteomes" id="UP000034380">
    <property type="component" value="Unassembled WGS sequence"/>
</dbReference>
<dbReference type="AlphaFoldDB" id="A0A0G0ZKB6"/>
<gene>
    <name evidence="2" type="ORF">UU70_C0016G0003</name>
</gene>
<protein>
    <submittedName>
        <fullName evidence="2">Uncharacterized protein</fullName>
    </submittedName>
</protein>
<evidence type="ECO:0000313" key="3">
    <source>
        <dbReference type="Proteomes" id="UP000034380"/>
    </source>
</evidence>
<accession>A0A0G0ZKB6</accession>
<sequence length="358" mass="38172">MYKYTIIVILLISSLSGLFWRASAEEGPTLTATLDGQTPITKSIPADSQYVDVARITLTASVGDVYLKGIYLGTDIAGGLSNFTNIYIYDTYDSALVGTYPNLSENPNLVEFGSAIVIGNGNTPKTYLVKASLSSSATGNVRVGFSGFTFSTLATPTLVGVPIYGNVMTLPGTVVTPTPTPSPDTPVSTATPTPTTTPQPTASPSLMVTPTSLGFTSLSALGLSEGNTISAINSDDPDIYIVNDWGYKRLFLNPAIFNFYGHLGGFAKVKNIPSSTKAVLVTSGLFRNCETDDSKVYGLETTGEDTGMLHWINTSGTQAVADNPDFFKKVFCVNTKEFNWYSKGSDYTSVSQVPDYSR</sequence>
<reference evidence="2 3" key="1">
    <citation type="journal article" date="2015" name="Nature">
        <title>rRNA introns, odd ribosomes, and small enigmatic genomes across a large radiation of phyla.</title>
        <authorList>
            <person name="Brown C.T."/>
            <person name="Hug L.A."/>
            <person name="Thomas B.C."/>
            <person name="Sharon I."/>
            <person name="Castelle C.J."/>
            <person name="Singh A."/>
            <person name="Wilkins M.J."/>
            <person name="Williams K.H."/>
            <person name="Banfield J.F."/>
        </authorList>
    </citation>
    <scope>NUCLEOTIDE SEQUENCE [LARGE SCALE GENOMIC DNA]</scope>
</reference>
<evidence type="ECO:0000313" key="2">
    <source>
        <dbReference type="EMBL" id="KKS13423.1"/>
    </source>
</evidence>